<accession>A0A9P0BAE7</accession>
<dbReference type="EMBL" id="OV121137">
    <property type="protein sequence ID" value="CAH0558680.1"/>
    <property type="molecule type" value="Genomic_DNA"/>
</dbReference>
<dbReference type="AlphaFoldDB" id="A0A9P0BAE7"/>
<evidence type="ECO:0000259" key="2">
    <source>
        <dbReference type="Pfam" id="PF25273"/>
    </source>
</evidence>
<name>A0A9P0BAE7_BRAAE</name>
<organism evidence="3 4">
    <name type="scientific">Brassicogethes aeneus</name>
    <name type="common">Rape pollen beetle</name>
    <name type="synonym">Meligethes aeneus</name>
    <dbReference type="NCBI Taxonomy" id="1431903"/>
    <lineage>
        <taxon>Eukaryota</taxon>
        <taxon>Metazoa</taxon>
        <taxon>Ecdysozoa</taxon>
        <taxon>Arthropoda</taxon>
        <taxon>Hexapoda</taxon>
        <taxon>Insecta</taxon>
        <taxon>Pterygota</taxon>
        <taxon>Neoptera</taxon>
        <taxon>Endopterygota</taxon>
        <taxon>Coleoptera</taxon>
        <taxon>Polyphaga</taxon>
        <taxon>Cucujiformia</taxon>
        <taxon>Nitidulidae</taxon>
        <taxon>Meligethinae</taxon>
        <taxon>Brassicogethes</taxon>
    </lineage>
</organism>
<evidence type="ECO:0000313" key="3">
    <source>
        <dbReference type="EMBL" id="CAH0558680.1"/>
    </source>
</evidence>
<keyword evidence="4" id="KW-1185">Reference proteome</keyword>
<feature type="compositionally biased region" description="Acidic residues" evidence="1">
    <location>
        <begin position="640"/>
        <end position="657"/>
    </location>
</feature>
<dbReference type="InterPro" id="IPR057191">
    <property type="entry name" value="DUF7869"/>
</dbReference>
<reference evidence="3" key="1">
    <citation type="submission" date="2021-12" db="EMBL/GenBank/DDBJ databases">
        <authorList>
            <person name="King R."/>
        </authorList>
    </citation>
    <scope>NUCLEOTIDE SEQUENCE</scope>
</reference>
<dbReference type="Proteomes" id="UP001154078">
    <property type="component" value="Chromosome 6"/>
</dbReference>
<proteinExistence type="predicted"/>
<dbReference type="PANTHER" id="PTHR10773">
    <property type="entry name" value="DNA-DIRECTED RNA POLYMERASES I, II, AND III SUBUNIT RPABC2"/>
    <property type="match status" value="1"/>
</dbReference>
<protein>
    <recommendedName>
        <fullName evidence="2">DUF7869 domain-containing protein</fullName>
    </recommendedName>
</protein>
<feature type="region of interest" description="Disordered" evidence="1">
    <location>
        <begin position="1"/>
        <end position="80"/>
    </location>
</feature>
<sequence>MANENENEFLTSTTNNNDEEGTIFSDGDYSDVDIDYNPENENSSSDDSSENNENHPENANQIERQTGKKRVRRTSMWKRERAKKLRNEGKMYVDRKQKVHGPKMLREYNHRCRYNCNNNISEQNRQALFDDFWKLGSWELQTSFLNGAIALEPVKRKNQAAITNKNISCLYKLREFRVCKEFFMKTLDVSNKRIQNLVNKKKDLISGVSPRDKRGKKEPSNKISKERVDIIKEHINSFPRYSSHYSRSKHVTKKYLNPRLDLKTMYKLYVSFCQDVKYTEPVKESFYRHIFNTQFNLSFHRPNTDTCITCDKFQVIIDHENDLEVKRQAEIQKELHLRKAAAARQAKDEWHHNDDETKVAICFDLQKTMPTPNLSNSKAYYYRQLWTYNLNIHNLTTGNAQMFVWYEGQASRGCQEIASCLLKFIKTLPHHVKHITAFSDNCGGQNKSHIIVKFWLYIIKNTHIESVDHRFLISGHSYNECDQDFGLVELRKKKVLTDLYVPEHWANLIASSCRKFMVVTMQDEDFVNVCTLFPYFKKAVQGIRDMQWFHFEKKHPYTLFYKNNAASDIGSFSTIQMKSTRAGRNLATYRELSVVAEKPKIKALKYANLMELLMFVPPIYHDFFKNIPYENEPKRNEVQSNEDVDVNDDNVYSTDED</sequence>
<gene>
    <name evidence="3" type="ORF">MELIAE_LOCUS8954</name>
</gene>
<evidence type="ECO:0000256" key="1">
    <source>
        <dbReference type="SAM" id="MobiDB-lite"/>
    </source>
</evidence>
<feature type="compositionally biased region" description="Basic residues" evidence="1">
    <location>
        <begin position="67"/>
        <end position="80"/>
    </location>
</feature>
<dbReference type="OrthoDB" id="6753578at2759"/>
<dbReference type="PANTHER" id="PTHR10773:SF19">
    <property type="match status" value="1"/>
</dbReference>
<feature type="compositionally biased region" description="Acidic residues" evidence="1">
    <location>
        <begin position="28"/>
        <end position="38"/>
    </location>
</feature>
<evidence type="ECO:0000313" key="4">
    <source>
        <dbReference type="Proteomes" id="UP001154078"/>
    </source>
</evidence>
<feature type="domain" description="DUF7869" evidence="2">
    <location>
        <begin position="399"/>
        <end position="564"/>
    </location>
</feature>
<dbReference type="Pfam" id="PF25273">
    <property type="entry name" value="DUF7869"/>
    <property type="match status" value="1"/>
</dbReference>
<feature type="region of interest" description="Disordered" evidence="1">
    <location>
        <begin position="634"/>
        <end position="657"/>
    </location>
</feature>